<evidence type="ECO:0000256" key="2">
    <source>
        <dbReference type="ARBA" id="ARBA00022454"/>
    </source>
</evidence>
<evidence type="ECO:0000313" key="13">
    <source>
        <dbReference type="EMBL" id="KAJ5727285.1"/>
    </source>
</evidence>
<evidence type="ECO:0000256" key="5">
    <source>
        <dbReference type="ARBA" id="ARBA00023159"/>
    </source>
</evidence>
<dbReference type="GO" id="GO:0031848">
    <property type="term" value="P:protection from non-homologous end joining at telomere"/>
    <property type="evidence" value="ECO:0007669"/>
    <property type="project" value="TreeGrafter"/>
</dbReference>
<comment type="subcellular location">
    <subcellularLocation>
        <location evidence="8">Nucleus</location>
    </subcellularLocation>
    <subcellularLocation>
        <location evidence="8">Chromosome</location>
        <location evidence="8">Telomere</location>
    </subcellularLocation>
</comment>
<evidence type="ECO:0000256" key="1">
    <source>
        <dbReference type="ARBA" id="ARBA00010467"/>
    </source>
</evidence>
<dbReference type="SUPFAM" id="SSF46689">
    <property type="entry name" value="Homeodomain-like"/>
    <property type="match status" value="1"/>
</dbReference>
<feature type="domain" description="BRCT" evidence="12">
    <location>
        <begin position="12"/>
        <end position="86"/>
    </location>
</feature>
<feature type="region of interest" description="Disordered" evidence="9">
    <location>
        <begin position="162"/>
        <end position="343"/>
    </location>
</feature>
<dbReference type="GO" id="GO:0010833">
    <property type="term" value="P:telomere maintenance via telomere lengthening"/>
    <property type="evidence" value="ECO:0007669"/>
    <property type="project" value="UniProtKB-UniRule"/>
</dbReference>
<evidence type="ECO:0000256" key="6">
    <source>
        <dbReference type="ARBA" id="ARBA00023163"/>
    </source>
</evidence>
<keyword evidence="7 8" id="KW-0539">Nucleus</keyword>
<evidence type="ECO:0000259" key="10">
    <source>
        <dbReference type="Pfam" id="PF08914"/>
    </source>
</evidence>
<name>A0AAD6HM01_9EURO</name>
<dbReference type="Pfam" id="PF16589">
    <property type="entry name" value="BRCT_2"/>
    <property type="match status" value="1"/>
</dbReference>
<accession>A0AAD6HM01</accession>
<dbReference type="CDD" id="cd11653">
    <property type="entry name" value="rap1_RCT"/>
    <property type="match status" value="1"/>
</dbReference>
<dbReference type="PANTHER" id="PTHR16466:SF6">
    <property type="entry name" value="TELOMERIC REPEAT-BINDING FACTOR 2-INTERACTING PROTEIN 1"/>
    <property type="match status" value="1"/>
</dbReference>
<dbReference type="Gene3D" id="1.10.10.2170">
    <property type="match status" value="1"/>
</dbReference>
<keyword evidence="4" id="KW-0805">Transcription regulation</keyword>
<keyword evidence="6" id="KW-0804">Transcription</keyword>
<evidence type="ECO:0000256" key="4">
    <source>
        <dbReference type="ARBA" id="ARBA00023015"/>
    </source>
</evidence>
<dbReference type="AlphaFoldDB" id="A0AAD6HM01"/>
<dbReference type="InterPro" id="IPR038104">
    <property type="entry name" value="Rap1_C_sf"/>
</dbReference>
<dbReference type="GO" id="GO:0042162">
    <property type="term" value="F:telomeric DNA binding"/>
    <property type="evidence" value="ECO:0007669"/>
    <property type="project" value="TreeGrafter"/>
</dbReference>
<feature type="domain" description="TERF2-interacting telomeric protein 1 Myb" evidence="10">
    <location>
        <begin position="110"/>
        <end position="169"/>
    </location>
</feature>
<evidence type="ECO:0000256" key="7">
    <source>
        <dbReference type="ARBA" id="ARBA00023242"/>
    </source>
</evidence>
<dbReference type="Pfam" id="PF11626">
    <property type="entry name" value="Rap1_C"/>
    <property type="match status" value="1"/>
</dbReference>
<organism evidence="13 14">
    <name type="scientific">Penicillium malachiteum</name>
    <dbReference type="NCBI Taxonomy" id="1324776"/>
    <lineage>
        <taxon>Eukaryota</taxon>
        <taxon>Fungi</taxon>
        <taxon>Dikarya</taxon>
        <taxon>Ascomycota</taxon>
        <taxon>Pezizomycotina</taxon>
        <taxon>Eurotiomycetes</taxon>
        <taxon>Eurotiomycetidae</taxon>
        <taxon>Eurotiales</taxon>
        <taxon>Aspergillaceae</taxon>
        <taxon>Penicillium</taxon>
    </lineage>
</organism>
<evidence type="ECO:0000313" key="14">
    <source>
        <dbReference type="Proteomes" id="UP001215712"/>
    </source>
</evidence>
<proteinExistence type="inferred from homology"/>
<feature type="region of interest" description="Disordered" evidence="9">
    <location>
        <begin position="85"/>
        <end position="104"/>
    </location>
</feature>
<evidence type="ECO:0000259" key="12">
    <source>
        <dbReference type="Pfam" id="PF16589"/>
    </source>
</evidence>
<dbReference type="InterPro" id="IPR001357">
    <property type="entry name" value="BRCT_dom"/>
</dbReference>
<comment type="subunit">
    <text evidence="8">Homodimer.</text>
</comment>
<reference evidence="13" key="1">
    <citation type="journal article" date="2023" name="IMA Fungus">
        <title>Comparative genomic study of the Penicillium genus elucidates a diverse pangenome and 15 lateral gene transfer events.</title>
        <authorList>
            <person name="Petersen C."/>
            <person name="Sorensen T."/>
            <person name="Nielsen M.R."/>
            <person name="Sondergaard T.E."/>
            <person name="Sorensen J.L."/>
            <person name="Fitzpatrick D.A."/>
            <person name="Frisvad J.C."/>
            <person name="Nielsen K.L."/>
        </authorList>
    </citation>
    <scope>NUCLEOTIDE SEQUENCE</scope>
    <source>
        <strain evidence="13">IBT 17514</strain>
    </source>
</reference>
<keyword evidence="3 8" id="KW-0779">Telomere</keyword>
<reference evidence="13" key="2">
    <citation type="submission" date="2023-01" db="EMBL/GenBank/DDBJ databases">
        <authorList>
            <person name="Petersen C."/>
        </authorList>
    </citation>
    <scope>NUCLEOTIDE SEQUENCE</scope>
    <source>
        <strain evidence="13">IBT 17514</strain>
    </source>
</reference>
<dbReference type="InterPro" id="IPR021661">
    <property type="entry name" value="Rap1_C"/>
</dbReference>
<evidence type="ECO:0000256" key="9">
    <source>
        <dbReference type="SAM" id="MobiDB-lite"/>
    </source>
</evidence>
<evidence type="ECO:0000259" key="11">
    <source>
        <dbReference type="Pfam" id="PF11626"/>
    </source>
</evidence>
<dbReference type="InterPro" id="IPR039595">
    <property type="entry name" value="TE2IP/Rap1"/>
</dbReference>
<dbReference type="GO" id="GO:0070187">
    <property type="term" value="C:shelterin complex"/>
    <property type="evidence" value="ECO:0007669"/>
    <property type="project" value="TreeGrafter"/>
</dbReference>
<comment type="function">
    <text evidence="8">Involved in the regulation of telomere length, clustering and has a specific role in telomere position effect (TPE).</text>
</comment>
<protein>
    <recommendedName>
        <fullName evidence="8">DNA-binding protein RAP1</fullName>
    </recommendedName>
</protein>
<keyword evidence="14" id="KW-1185">Reference proteome</keyword>
<feature type="domain" description="TRF2-interacting telomeric protein/Rap1 C-terminal" evidence="11">
    <location>
        <begin position="394"/>
        <end position="472"/>
    </location>
</feature>
<dbReference type="InterPro" id="IPR015010">
    <property type="entry name" value="TERF2IP_Myb"/>
</dbReference>
<keyword evidence="2 8" id="KW-0158">Chromosome</keyword>
<comment type="similarity">
    <text evidence="1 8">Belongs to the RAP1 family.</text>
</comment>
<evidence type="ECO:0000256" key="3">
    <source>
        <dbReference type="ARBA" id="ARBA00022895"/>
    </source>
</evidence>
<comment type="caution">
    <text evidence="13">The sequence shown here is derived from an EMBL/GenBank/DDBJ whole genome shotgun (WGS) entry which is preliminary data.</text>
</comment>
<keyword evidence="5" id="KW-0010">Activator</keyword>
<sequence length="481" mass="53994">MANSTQNMVLSTLFGGTRFWVSHHVPQRTRFKEMIEKHGGTVVLLEKYANIKLVDHTKKNLPSDTYSYQYVERSVRNGKLENLEDHRAGPSAQRPMGASHIPQKRTRSEFTLQDDQLLFDYLHPYELVEDAPVNGNNLYKALGEKYPQHPWQSWRTRYRKVLRGKPRPGGGQPREVLLVETAKPPPKSTAPNERAPSTREPNVAEPEPKRQPPSSLTRNPEVSVEIITSRAPQGWPDTSNNSKRKREMSVDSPSRQRRDSGPPSAKKAILTTSEAIDSIARNLSMESRPKQHKSPSKSRQGSVHHETRSPSTPSQPHQQPSQSKPDTATDRHTPTPNPPTPVQKLLEKLKKPHDIVLDPLFAELPFPELSSESEVEETDQEDTDMDTWIDSQLSRGIELAVVLEVLRCTSMIPQYAEPVLDGCVAGKGIPNDMPGVWTAEDDKNLNGTDGRAIQALIDKHGNDSVNTRWDYLSIARDGGML</sequence>
<dbReference type="CDD" id="cd11655">
    <property type="entry name" value="rap1_myb-like"/>
    <property type="match status" value="1"/>
</dbReference>
<evidence type="ECO:0000256" key="8">
    <source>
        <dbReference type="RuleBase" id="RU367107"/>
    </source>
</evidence>
<dbReference type="PANTHER" id="PTHR16466">
    <property type="entry name" value="TELOMERE REPEAT-BINDING FACTOR 2-INTERACTING PROTEIN 1"/>
    <property type="match status" value="1"/>
</dbReference>
<dbReference type="Gene3D" id="1.10.10.60">
    <property type="entry name" value="Homeodomain-like"/>
    <property type="match status" value="1"/>
</dbReference>
<dbReference type="Pfam" id="PF08914">
    <property type="entry name" value="Myb_Rap1"/>
    <property type="match status" value="1"/>
</dbReference>
<gene>
    <name evidence="13" type="ORF">N7493_005105</name>
</gene>
<dbReference type="EMBL" id="JAQJAN010000006">
    <property type="protein sequence ID" value="KAJ5727285.1"/>
    <property type="molecule type" value="Genomic_DNA"/>
</dbReference>
<feature type="compositionally biased region" description="Low complexity" evidence="9">
    <location>
        <begin position="309"/>
        <end position="325"/>
    </location>
</feature>
<dbReference type="InterPro" id="IPR009057">
    <property type="entry name" value="Homeodomain-like_sf"/>
</dbReference>
<dbReference type="Proteomes" id="UP001215712">
    <property type="component" value="Unassembled WGS sequence"/>
</dbReference>